<proteinExistence type="predicted"/>
<reference evidence="1" key="1">
    <citation type="submission" date="2018-02" db="EMBL/GenBank/DDBJ databases">
        <title>Rhizophora mucronata_Transcriptome.</title>
        <authorList>
            <person name="Meera S.P."/>
            <person name="Sreeshan A."/>
            <person name="Augustine A."/>
        </authorList>
    </citation>
    <scope>NUCLEOTIDE SEQUENCE</scope>
    <source>
        <tissue evidence="1">Leaf</tissue>
    </source>
</reference>
<accession>A0A2P2PIX7</accession>
<evidence type="ECO:0000313" key="1">
    <source>
        <dbReference type="EMBL" id="MBX54683.1"/>
    </source>
</evidence>
<organism evidence="1">
    <name type="scientific">Rhizophora mucronata</name>
    <name type="common">Asiatic mangrove</name>
    <dbReference type="NCBI Taxonomy" id="61149"/>
    <lineage>
        <taxon>Eukaryota</taxon>
        <taxon>Viridiplantae</taxon>
        <taxon>Streptophyta</taxon>
        <taxon>Embryophyta</taxon>
        <taxon>Tracheophyta</taxon>
        <taxon>Spermatophyta</taxon>
        <taxon>Magnoliopsida</taxon>
        <taxon>eudicotyledons</taxon>
        <taxon>Gunneridae</taxon>
        <taxon>Pentapetalae</taxon>
        <taxon>rosids</taxon>
        <taxon>fabids</taxon>
        <taxon>Malpighiales</taxon>
        <taxon>Rhizophoraceae</taxon>
        <taxon>Rhizophora</taxon>
    </lineage>
</organism>
<name>A0A2P2PIX7_RHIMU</name>
<sequence>MQKRLLDHPIHPLITKKIMLKAHPYLRHCKVHAKESFLELNYTKRLDKCAQITCLRAKQNSIRVAK</sequence>
<dbReference type="AlphaFoldDB" id="A0A2P2PIX7"/>
<protein>
    <submittedName>
        <fullName evidence="1">Uncharacterized protein LOC107646622</fullName>
    </submittedName>
</protein>
<dbReference type="EMBL" id="GGEC01074199">
    <property type="protein sequence ID" value="MBX54683.1"/>
    <property type="molecule type" value="Transcribed_RNA"/>
</dbReference>